<dbReference type="SUPFAM" id="SSF50998">
    <property type="entry name" value="Quinoprotein alcohol dehydrogenase-like"/>
    <property type="match status" value="1"/>
</dbReference>
<dbReference type="Gene3D" id="2.130.10.10">
    <property type="entry name" value="YVTN repeat-like/Quinoprotein amine dehydrogenase"/>
    <property type="match status" value="2"/>
</dbReference>
<dbReference type="PANTHER" id="PTHR34512:SF30">
    <property type="entry name" value="OUTER MEMBRANE PROTEIN ASSEMBLY FACTOR BAMB"/>
    <property type="match status" value="1"/>
</dbReference>
<dbReference type="EMBL" id="JACHNB010000001">
    <property type="protein sequence ID" value="MBB4737745.1"/>
    <property type="molecule type" value="Genomic_DNA"/>
</dbReference>
<organism evidence="4 5">
    <name type="scientific">Actinoplanes octamycinicus</name>
    <dbReference type="NCBI Taxonomy" id="135948"/>
    <lineage>
        <taxon>Bacteria</taxon>
        <taxon>Bacillati</taxon>
        <taxon>Actinomycetota</taxon>
        <taxon>Actinomycetes</taxon>
        <taxon>Micromonosporales</taxon>
        <taxon>Micromonosporaceae</taxon>
        <taxon>Actinoplanes</taxon>
    </lineage>
</organism>
<feature type="compositionally biased region" description="Low complexity" evidence="1">
    <location>
        <begin position="70"/>
        <end position="87"/>
    </location>
</feature>
<evidence type="ECO:0000256" key="1">
    <source>
        <dbReference type="SAM" id="MobiDB-lite"/>
    </source>
</evidence>
<feature type="domain" description="Pyrrolo-quinoline quinone repeat" evidence="3">
    <location>
        <begin position="195"/>
        <end position="319"/>
    </location>
</feature>
<dbReference type="RefSeq" id="WP_185038120.1">
    <property type="nucleotide sequence ID" value="NZ_BAABFG010000005.1"/>
</dbReference>
<feature type="compositionally biased region" description="Pro residues" evidence="1">
    <location>
        <begin position="36"/>
        <end position="49"/>
    </location>
</feature>
<dbReference type="Pfam" id="PF13360">
    <property type="entry name" value="PQQ_2"/>
    <property type="match status" value="1"/>
</dbReference>
<proteinExistence type="predicted"/>
<accession>A0A7W7M5I9</accession>
<dbReference type="Proteomes" id="UP000546162">
    <property type="component" value="Unassembled WGS sequence"/>
</dbReference>
<reference evidence="4 5" key="1">
    <citation type="submission" date="2020-08" db="EMBL/GenBank/DDBJ databases">
        <title>Sequencing the genomes of 1000 actinobacteria strains.</title>
        <authorList>
            <person name="Klenk H.-P."/>
        </authorList>
    </citation>
    <scope>NUCLEOTIDE SEQUENCE [LARGE SCALE GENOMIC DNA]</scope>
    <source>
        <strain evidence="4 5">DSM 45809</strain>
    </source>
</reference>
<dbReference type="AlphaFoldDB" id="A0A7W7M5I9"/>
<evidence type="ECO:0000313" key="4">
    <source>
        <dbReference type="EMBL" id="MBB4737745.1"/>
    </source>
</evidence>
<keyword evidence="2" id="KW-0812">Transmembrane</keyword>
<gene>
    <name evidence="4" type="ORF">BJY16_001204</name>
</gene>
<protein>
    <recommendedName>
        <fullName evidence="3">Pyrrolo-quinoline quinone repeat domain-containing protein</fullName>
    </recommendedName>
</protein>
<name>A0A7W7M5I9_9ACTN</name>
<keyword evidence="5" id="KW-1185">Reference proteome</keyword>
<feature type="compositionally biased region" description="Low complexity" evidence="1">
    <location>
        <begin position="95"/>
        <end position="111"/>
    </location>
</feature>
<keyword evidence="2" id="KW-1133">Transmembrane helix</keyword>
<comment type="caution">
    <text evidence="4">The sequence shown here is derived from an EMBL/GenBank/DDBJ whole genome shotgun (WGS) entry which is preliminary data.</text>
</comment>
<sequence length="566" mass="59835">MPVPGDGSEQAAAATPPGRTPDQDPFRYATGTAPAATPPTAPHEPPPPTDTRAEPPRNPPAADEPSIRFAEPVDPWAEAEAAAREAGSPPPYSMAPPTAATAAGPTWPIGTPGQGGRGSSYRKGLWIVGGAAAAATVALAVAAAYLFWPGFRALDYHDLQDVARLDPAAPITSGWAATAVRGDRAYLAGTGESGEAVVTAYDLDAGEEIWKNTKAGTARTWSRLWALPGAAVLLSEPDYTTSTARLVVLDGRTGAVRWEKTLHSSDDTVRFGADIVLIEDHRAKTLRGYELTTGEERWHADNPADTTQSGLVTVTSQADLDGTSGARGSLPAPELSDDDQVVQLTSDRTARVIDVRTGKIGKSRADVAYGSEPMVAHDGRLFVEESSSHRLLAYDLAGLDSGEPQLLYTAKKDGSVTGLAPCGEHRICFIETVSYAYDKAQVVAIDLDQHREVWRRTTPKAEVLIPVGDAVLAVGDETTTLYDADGKPEWEGVKGAAARLDGGNVLRFSDDLSMSVSDRYLDGVHLGDPKVQIGPLSDVRSGSCSWNTSMLACVGEKDFAIKRFAG</sequence>
<feature type="region of interest" description="Disordered" evidence="1">
    <location>
        <begin position="1"/>
        <end position="115"/>
    </location>
</feature>
<dbReference type="InterPro" id="IPR002372">
    <property type="entry name" value="PQQ_rpt_dom"/>
</dbReference>
<evidence type="ECO:0000313" key="5">
    <source>
        <dbReference type="Proteomes" id="UP000546162"/>
    </source>
</evidence>
<feature type="transmembrane region" description="Helical" evidence="2">
    <location>
        <begin position="125"/>
        <end position="148"/>
    </location>
</feature>
<evidence type="ECO:0000256" key="2">
    <source>
        <dbReference type="SAM" id="Phobius"/>
    </source>
</evidence>
<dbReference type="InterPro" id="IPR011047">
    <property type="entry name" value="Quinoprotein_ADH-like_sf"/>
</dbReference>
<dbReference type="PANTHER" id="PTHR34512">
    <property type="entry name" value="CELL SURFACE PROTEIN"/>
    <property type="match status" value="1"/>
</dbReference>
<evidence type="ECO:0000259" key="3">
    <source>
        <dbReference type="Pfam" id="PF13360"/>
    </source>
</evidence>
<keyword evidence="2" id="KW-0472">Membrane</keyword>
<dbReference type="InterPro" id="IPR015943">
    <property type="entry name" value="WD40/YVTN_repeat-like_dom_sf"/>
</dbReference>